<evidence type="ECO:0000313" key="1">
    <source>
        <dbReference type="EMBL" id="MDT9681924.1"/>
    </source>
</evidence>
<dbReference type="Proteomes" id="UP001250181">
    <property type="component" value="Unassembled WGS sequence"/>
</dbReference>
<gene>
    <name evidence="1" type="ORF">RND61_07525</name>
</gene>
<evidence type="ECO:0000313" key="2">
    <source>
        <dbReference type="Proteomes" id="UP001250181"/>
    </source>
</evidence>
<accession>A0ABU3QGQ5</accession>
<sequence length="101" mass="11408">MDEEEERVFVAITCTDRGQHRRIRLTTARLHASDRGMGYALEHFAPPMRDAKPGSFIGRDSYVFICPRCGRTPQIKANKWWSLLEAVSAAGQGEFDISLLP</sequence>
<name>A0ABU3QGQ5_9ACTN</name>
<protein>
    <submittedName>
        <fullName evidence="1">Uncharacterized protein</fullName>
    </submittedName>
</protein>
<keyword evidence="2" id="KW-1185">Reference proteome</keyword>
<dbReference type="EMBL" id="JAWCTQ010000006">
    <property type="protein sequence ID" value="MDT9681924.1"/>
    <property type="molecule type" value="Genomic_DNA"/>
</dbReference>
<reference evidence="1 2" key="1">
    <citation type="submission" date="2023-09" db="EMBL/GenBank/DDBJ databases">
        <title>Streptomyces sp. nov.: A antagonism against Alternaria gaisen Producing Streptochlin, Isolated from Tamarix root soil.</title>
        <authorList>
            <person name="Chen Y."/>
        </authorList>
    </citation>
    <scope>NUCLEOTIDE SEQUENCE [LARGE SCALE GENOMIC DNA]</scope>
    <source>
        <strain evidence="1 2">TRM76323</strain>
    </source>
</reference>
<comment type="caution">
    <text evidence="1">The sequence shown here is derived from an EMBL/GenBank/DDBJ whole genome shotgun (WGS) entry which is preliminary data.</text>
</comment>
<proteinExistence type="predicted"/>
<dbReference type="RefSeq" id="WP_315877016.1">
    <property type="nucleotide sequence ID" value="NZ_JAWCTQ010000006.1"/>
</dbReference>
<organism evidence="1 2">
    <name type="scientific">Streptomyces tamarix</name>
    <dbReference type="NCBI Taxonomy" id="3078565"/>
    <lineage>
        <taxon>Bacteria</taxon>
        <taxon>Bacillati</taxon>
        <taxon>Actinomycetota</taxon>
        <taxon>Actinomycetes</taxon>
        <taxon>Kitasatosporales</taxon>
        <taxon>Streptomycetaceae</taxon>
        <taxon>Streptomyces</taxon>
    </lineage>
</organism>